<keyword evidence="3" id="KW-1185">Reference proteome</keyword>
<dbReference type="AlphaFoldDB" id="A0A2K1KH73"/>
<sequence>MHWQRNAKVDVGDLAVDRLATPAGFCSVKDSFHASIMWRLENYMSSVVSSQVALDWSSAR</sequence>
<dbReference type="Gramene" id="Pp3c6_25760V3.2">
    <property type="protein sequence ID" value="PAC:32976752.CDS.1"/>
    <property type="gene ID" value="Pp3c6_25760"/>
</dbReference>
<reference evidence="2" key="3">
    <citation type="submission" date="2020-12" db="UniProtKB">
        <authorList>
            <consortium name="EnsemblPlants"/>
        </authorList>
    </citation>
    <scope>IDENTIFICATION</scope>
</reference>
<reference evidence="1 3" key="1">
    <citation type="journal article" date="2008" name="Science">
        <title>The Physcomitrella genome reveals evolutionary insights into the conquest of land by plants.</title>
        <authorList>
            <person name="Rensing S."/>
            <person name="Lang D."/>
            <person name="Zimmer A."/>
            <person name="Terry A."/>
            <person name="Salamov A."/>
            <person name="Shapiro H."/>
            <person name="Nishiyama T."/>
            <person name="Perroud P.-F."/>
            <person name="Lindquist E."/>
            <person name="Kamisugi Y."/>
            <person name="Tanahashi T."/>
            <person name="Sakakibara K."/>
            <person name="Fujita T."/>
            <person name="Oishi K."/>
            <person name="Shin-I T."/>
            <person name="Kuroki Y."/>
            <person name="Toyoda A."/>
            <person name="Suzuki Y."/>
            <person name="Hashimoto A."/>
            <person name="Yamaguchi K."/>
            <person name="Sugano A."/>
            <person name="Kohara Y."/>
            <person name="Fujiyama A."/>
            <person name="Anterola A."/>
            <person name="Aoki S."/>
            <person name="Ashton N."/>
            <person name="Barbazuk W.B."/>
            <person name="Barker E."/>
            <person name="Bennetzen J."/>
            <person name="Bezanilla M."/>
            <person name="Blankenship R."/>
            <person name="Cho S.H."/>
            <person name="Dutcher S."/>
            <person name="Estelle M."/>
            <person name="Fawcett J.A."/>
            <person name="Gundlach H."/>
            <person name="Hanada K."/>
            <person name="Heyl A."/>
            <person name="Hicks K.A."/>
            <person name="Hugh J."/>
            <person name="Lohr M."/>
            <person name="Mayer K."/>
            <person name="Melkozernov A."/>
            <person name="Murata T."/>
            <person name="Nelson D."/>
            <person name="Pils B."/>
            <person name="Prigge M."/>
            <person name="Reiss B."/>
            <person name="Renner T."/>
            <person name="Rombauts S."/>
            <person name="Rushton P."/>
            <person name="Sanderfoot A."/>
            <person name="Schween G."/>
            <person name="Shiu S.-H."/>
            <person name="Stueber K."/>
            <person name="Theodoulou F.L."/>
            <person name="Tu H."/>
            <person name="Van de Peer Y."/>
            <person name="Verrier P.J."/>
            <person name="Waters E."/>
            <person name="Wood A."/>
            <person name="Yang L."/>
            <person name="Cove D."/>
            <person name="Cuming A."/>
            <person name="Hasebe M."/>
            <person name="Lucas S."/>
            <person name="Mishler D.B."/>
            <person name="Reski R."/>
            <person name="Grigoriev I."/>
            <person name="Quatrano R.S."/>
            <person name="Boore J.L."/>
        </authorList>
    </citation>
    <scope>NUCLEOTIDE SEQUENCE [LARGE SCALE GENOMIC DNA]</scope>
    <source>
        <strain evidence="2 3">cv. Gransden 2004</strain>
    </source>
</reference>
<name>A0A2K1KH73_PHYPA</name>
<dbReference type="Gramene" id="Pp3c6_25760V3.1">
    <property type="protein sequence ID" value="PAC:32976751.CDS.1"/>
    <property type="gene ID" value="Pp3c6_25760"/>
</dbReference>
<protein>
    <submittedName>
        <fullName evidence="1 2">Uncharacterized protein</fullName>
    </submittedName>
</protein>
<dbReference type="EnsemblPlants" id="Pp3c6_25760V3.2">
    <property type="protein sequence ID" value="PAC:32976752.CDS.1"/>
    <property type="gene ID" value="Pp3c6_25760"/>
</dbReference>
<dbReference type="InParanoid" id="A0A2K1KH73"/>
<evidence type="ECO:0000313" key="1">
    <source>
        <dbReference type="EMBL" id="PNR53109.1"/>
    </source>
</evidence>
<gene>
    <name evidence="1" type="ORF">PHYPA_009484</name>
</gene>
<dbReference type="EnsemblPlants" id="Pp3c6_25760V3.1">
    <property type="protein sequence ID" value="PAC:32976751.CDS.1"/>
    <property type="gene ID" value="Pp3c6_25760"/>
</dbReference>
<dbReference type="PaxDb" id="3218-PP1S53_110V6.1"/>
<evidence type="ECO:0000313" key="3">
    <source>
        <dbReference type="Proteomes" id="UP000006727"/>
    </source>
</evidence>
<dbReference type="EMBL" id="ABEU02000006">
    <property type="protein sequence ID" value="PNR53109.1"/>
    <property type="molecule type" value="Genomic_DNA"/>
</dbReference>
<dbReference type="Proteomes" id="UP000006727">
    <property type="component" value="Chromosome 6"/>
</dbReference>
<evidence type="ECO:0000313" key="2">
    <source>
        <dbReference type="EnsemblPlants" id="PAC:32976751.CDS.1"/>
    </source>
</evidence>
<organism evidence="1">
    <name type="scientific">Physcomitrium patens</name>
    <name type="common">Spreading-leaved earth moss</name>
    <name type="synonym">Physcomitrella patens</name>
    <dbReference type="NCBI Taxonomy" id="3218"/>
    <lineage>
        <taxon>Eukaryota</taxon>
        <taxon>Viridiplantae</taxon>
        <taxon>Streptophyta</taxon>
        <taxon>Embryophyta</taxon>
        <taxon>Bryophyta</taxon>
        <taxon>Bryophytina</taxon>
        <taxon>Bryopsida</taxon>
        <taxon>Funariidae</taxon>
        <taxon>Funariales</taxon>
        <taxon>Funariaceae</taxon>
        <taxon>Physcomitrium</taxon>
    </lineage>
</organism>
<proteinExistence type="predicted"/>
<accession>A0A2K1KH73</accession>
<reference evidence="1 3" key="2">
    <citation type="journal article" date="2018" name="Plant J.">
        <title>The Physcomitrella patens chromosome-scale assembly reveals moss genome structure and evolution.</title>
        <authorList>
            <person name="Lang D."/>
            <person name="Ullrich K.K."/>
            <person name="Murat F."/>
            <person name="Fuchs J."/>
            <person name="Jenkins J."/>
            <person name="Haas F.B."/>
            <person name="Piednoel M."/>
            <person name="Gundlach H."/>
            <person name="Van Bel M."/>
            <person name="Meyberg R."/>
            <person name="Vives C."/>
            <person name="Morata J."/>
            <person name="Symeonidi A."/>
            <person name="Hiss M."/>
            <person name="Muchero W."/>
            <person name="Kamisugi Y."/>
            <person name="Saleh O."/>
            <person name="Blanc G."/>
            <person name="Decker E.L."/>
            <person name="van Gessel N."/>
            <person name="Grimwood J."/>
            <person name="Hayes R.D."/>
            <person name="Graham S.W."/>
            <person name="Gunter L.E."/>
            <person name="McDaniel S.F."/>
            <person name="Hoernstein S.N.W."/>
            <person name="Larsson A."/>
            <person name="Li F.W."/>
            <person name="Perroud P.F."/>
            <person name="Phillips J."/>
            <person name="Ranjan P."/>
            <person name="Rokshar D.S."/>
            <person name="Rothfels C.J."/>
            <person name="Schneider L."/>
            <person name="Shu S."/>
            <person name="Stevenson D.W."/>
            <person name="Thummler F."/>
            <person name="Tillich M."/>
            <person name="Villarreal Aguilar J.C."/>
            <person name="Widiez T."/>
            <person name="Wong G.K."/>
            <person name="Wymore A."/>
            <person name="Zhang Y."/>
            <person name="Zimmer A.D."/>
            <person name="Quatrano R.S."/>
            <person name="Mayer K.F.X."/>
            <person name="Goodstein D."/>
            <person name="Casacuberta J.M."/>
            <person name="Vandepoele K."/>
            <person name="Reski R."/>
            <person name="Cuming A.C."/>
            <person name="Tuskan G.A."/>
            <person name="Maumus F."/>
            <person name="Salse J."/>
            <person name="Schmutz J."/>
            <person name="Rensing S.A."/>
        </authorList>
    </citation>
    <scope>NUCLEOTIDE SEQUENCE [LARGE SCALE GENOMIC DNA]</scope>
    <source>
        <strain evidence="2 3">cv. Gransden 2004</strain>
    </source>
</reference>